<sequence length="62" mass="7563">MDNGKRIPREVYKLIYINRGRYRTTSRSIENSIRLGYLAKELAEYYLEVVEWGRKRVLKLKR</sequence>
<evidence type="ECO:0000313" key="1">
    <source>
        <dbReference type="EMBL" id="HHP82313.1"/>
    </source>
</evidence>
<gene>
    <name evidence="2" type="ORF">ENL47_02930</name>
    <name evidence="1" type="ORF">ENM84_06590</name>
</gene>
<accession>A0A7C5UVA3</accession>
<dbReference type="EMBL" id="DRZI01000280">
    <property type="protein sequence ID" value="HHP82313.1"/>
    <property type="molecule type" value="Genomic_DNA"/>
</dbReference>
<organism evidence="2">
    <name type="scientific">Ignisphaera aggregans</name>
    <dbReference type="NCBI Taxonomy" id="334771"/>
    <lineage>
        <taxon>Archaea</taxon>
        <taxon>Thermoproteota</taxon>
        <taxon>Thermoprotei</taxon>
        <taxon>Desulfurococcales</taxon>
        <taxon>Desulfurococcaceae</taxon>
        <taxon>Ignisphaera</taxon>
    </lineage>
</organism>
<comment type="caution">
    <text evidence="2">The sequence shown here is derived from an EMBL/GenBank/DDBJ whole genome shotgun (WGS) entry which is preliminary data.</text>
</comment>
<reference evidence="2" key="1">
    <citation type="journal article" date="2020" name="mSystems">
        <title>Genome- and Community-Level Interaction Insights into Carbon Utilization and Element Cycling Functions of Hydrothermarchaeota in Hydrothermal Sediment.</title>
        <authorList>
            <person name="Zhou Z."/>
            <person name="Liu Y."/>
            <person name="Xu W."/>
            <person name="Pan J."/>
            <person name="Luo Z.H."/>
            <person name="Li M."/>
        </authorList>
    </citation>
    <scope>NUCLEOTIDE SEQUENCE [LARGE SCALE GENOMIC DNA]</scope>
    <source>
        <strain evidence="2">SpSt-1</strain>
        <strain evidence="1">SpSt-1121</strain>
    </source>
</reference>
<proteinExistence type="predicted"/>
<evidence type="ECO:0000313" key="2">
    <source>
        <dbReference type="EMBL" id="HHR95782.1"/>
    </source>
</evidence>
<dbReference type="EMBL" id="DRUB01000051">
    <property type="protein sequence ID" value="HHR95782.1"/>
    <property type="molecule type" value="Genomic_DNA"/>
</dbReference>
<name>A0A7C5UVA3_9CREN</name>
<protein>
    <submittedName>
        <fullName evidence="2">Uncharacterized protein</fullName>
    </submittedName>
</protein>
<dbReference type="AlphaFoldDB" id="A0A7C5UVA3"/>